<evidence type="ECO:0000313" key="2">
    <source>
        <dbReference type="EMBL" id="CAG8462099.1"/>
    </source>
</evidence>
<comment type="caution">
    <text evidence="2">The sequence shown here is derived from an EMBL/GenBank/DDBJ whole genome shotgun (WGS) entry which is preliminary data.</text>
</comment>
<sequence length="238" mass="27801">MTSPSHYIITICTIHTSYASSKYSEHSTIDIWIEFDNTKYYHNKWRKLHFGDIQSPKIKFRSKECMVYLLPKELMYKMEYQNNIKRDINLQSQYLQLLSNGRIKRESPEKQELNPEIPIVDDDIEDGEIDPNSEESTPRISYSLILEKRDRPSKTIAAGTISLLGTKNVAMIKIKIKKTLITRNGILFMVGIAGKTEFTRNNYHQLTKTRQERKLTEKLTTDEPTNDATSRPTKYMRS</sequence>
<dbReference type="EMBL" id="CAJVPV010000539">
    <property type="protein sequence ID" value="CAG8462099.1"/>
    <property type="molecule type" value="Genomic_DNA"/>
</dbReference>
<dbReference type="Proteomes" id="UP000789342">
    <property type="component" value="Unassembled WGS sequence"/>
</dbReference>
<feature type="region of interest" description="Disordered" evidence="1">
    <location>
        <begin position="209"/>
        <end position="238"/>
    </location>
</feature>
<evidence type="ECO:0000313" key="3">
    <source>
        <dbReference type="Proteomes" id="UP000789342"/>
    </source>
</evidence>
<name>A0A9N8VTR1_9GLOM</name>
<accession>A0A9N8VTR1</accession>
<proteinExistence type="predicted"/>
<feature type="compositionally biased region" description="Polar residues" evidence="1">
    <location>
        <begin position="222"/>
        <end position="232"/>
    </location>
</feature>
<organism evidence="2 3">
    <name type="scientific">Acaulospora morrowiae</name>
    <dbReference type="NCBI Taxonomy" id="94023"/>
    <lineage>
        <taxon>Eukaryota</taxon>
        <taxon>Fungi</taxon>
        <taxon>Fungi incertae sedis</taxon>
        <taxon>Mucoromycota</taxon>
        <taxon>Glomeromycotina</taxon>
        <taxon>Glomeromycetes</taxon>
        <taxon>Diversisporales</taxon>
        <taxon>Acaulosporaceae</taxon>
        <taxon>Acaulospora</taxon>
    </lineage>
</organism>
<reference evidence="2" key="1">
    <citation type="submission" date="2021-06" db="EMBL/GenBank/DDBJ databases">
        <authorList>
            <person name="Kallberg Y."/>
            <person name="Tangrot J."/>
            <person name="Rosling A."/>
        </authorList>
    </citation>
    <scope>NUCLEOTIDE SEQUENCE</scope>
    <source>
        <strain evidence="2">CL551</strain>
    </source>
</reference>
<feature type="compositionally biased region" description="Basic and acidic residues" evidence="1">
    <location>
        <begin position="209"/>
        <end position="221"/>
    </location>
</feature>
<dbReference type="AlphaFoldDB" id="A0A9N8VTR1"/>
<keyword evidence="3" id="KW-1185">Reference proteome</keyword>
<evidence type="ECO:0000256" key="1">
    <source>
        <dbReference type="SAM" id="MobiDB-lite"/>
    </source>
</evidence>
<gene>
    <name evidence="2" type="ORF">AMORRO_LOCUS1445</name>
</gene>
<protein>
    <submittedName>
        <fullName evidence="2">15057_t:CDS:1</fullName>
    </submittedName>
</protein>